<dbReference type="KEGG" id="thes:FHQ07_06690"/>
<sequence length="208" mass="23630">MRNRVQRRTRRVTGPLREPTLLSPAQMLGLVVFAALVCLALWVAFAQRSSLGTSDSYQPTPSSRRPDVRQRELGTSVDLPDETGRVEPVASSAGTRFERCEKIRTNCVVDGDTFWYQGVKIRVSDVDAPEIGRPRCVQERELGILATNYLVEFLNEGTFDLHRTTGRHQDRYGRELYVIKRGDRSFGDDLVSRGLAHRWIGYKQSWCG</sequence>
<dbReference type="SUPFAM" id="SSF50199">
    <property type="entry name" value="Staphylococcal nuclease"/>
    <property type="match status" value="1"/>
</dbReference>
<dbReference type="EMBL" id="CP040871">
    <property type="protein sequence ID" value="QDA57025.1"/>
    <property type="molecule type" value="Genomic_DNA"/>
</dbReference>
<proteinExistence type="predicted"/>
<evidence type="ECO:0000256" key="1">
    <source>
        <dbReference type="SAM" id="MobiDB-lite"/>
    </source>
</evidence>
<dbReference type="Proteomes" id="UP000308149">
    <property type="component" value="Chromosome"/>
</dbReference>
<keyword evidence="5" id="KW-1185">Reference proteome</keyword>
<evidence type="ECO:0000313" key="4">
    <source>
        <dbReference type="EMBL" id="QDA57025.1"/>
    </source>
</evidence>
<dbReference type="Gene3D" id="2.40.50.90">
    <property type="match status" value="1"/>
</dbReference>
<feature type="compositionally biased region" description="Polar residues" evidence="1">
    <location>
        <begin position="52"/>
        <end position="63"/>
    </location>
</feature>
<dbReference type="Pfam" id="PF00565">
    <property type="entry name" value="SNase"/>
    <property type="match status" value="1"/>
</dbReference>
<evidence type="ECO:0000313" key="5">
    <source>
        <dbReference type="Proteomes" id="UP000308149"/>
    </source>
</evidence>
<accession>A0A5B7ZQW5</accession>
<feature type="domain" description="TNase-like" evidence="3">
    <location>
        <begin position="99"/>
        <end position="196"/>
    </location>
</feature>
<dbReference type="OrthoDB" id="6867997at2"/>
<protein>
    <submittedName>
        <fullName evidence="4">Thermonuclease family protein</fullName>
    </submittedName>
</protein>
<reference evidence="4 5" key="1">
    <citation type="submission" date="2019-06" db="EMBL/GenBank/DDBJ databases">
        <title>Thermomonas aquatica sp. nov., isolated from an industrial wastewater treatment plant.</title>
        <authorList>
            <person name="Jeon J.H."/>
            <person name="Park D.-S."/>
        </authorList>
    </citation>
    <scope>NUCLEOTIDE SEQUENCE [LARGE SCALE GENOMIC DNA]</scope>
    <source>
        <strain evidence="4 5">SY21</strain>
    </source>
</reference>
<name>A0A5B7ZQW5_9GAMM</name>
<keyword evidence="2" id="KW-0812">Transmembrane</keyword>
<keyword evidence="2" id="KW-0472">Membrane</keyword>
<keyword evidence="2" id="KW-1133">Transmembrane helix</keyword>
<evidence type="ECO:0000256" key="2">
    <source>
        <dbReference type="SAM" id="Phobius"/>
    </source>
</evidence>
<evidence type="ECO:0000259" key="3">
    <source>
        <dbReference type="PROSITE" id="PS50830"/>
    </source>
</evidence>
<dbReference type="PROSITE" id="PS50830">
    <property type="entry name" value="TNASE_3"/>
    <property type="match status" value="1"/>
</dbReference>
<gene>
    <name evidence="4" type="ORF">FHQ07_06690</name>
</gene>
<dbReference type="InterPro" id="IPR016071">
    <property type="entry name" value="Staphylococal_nuclease_OB-fold"/>
</dbReference>
<dbReference type="InterPro" id="IPR035437">
    <property type="entry name" value="SNase_OB-fold_sf"/>
</dbReference>
<organism evidence="4 5">
    <name type="scientific">Thermomonas aquatica</name>
    <dbReference type="NCBI Taxonomy" id="2202149"/>
    <lineage>
        <taxon>Bacteria</taxon>
        <taxon>Pseudomonadati</taxon>
        <taxon>Pseudomonadota</taxon>
        <taxon>Gammaproteobacteria</taxon>
        <taxon>Lysobacterales</taxon>
        <taxon>Lysobacteraceae</taxon>
        <taxon>Thermomonas</taxon>
    </lineage>
</organism>
<dbReference type="AlphaFoldDB" id="A0A5B7ZQW5"/>
<feature type="transmembrane region" description="Helical" evidence="2">
    <location>
        <begin position="21"/>
        <end position="45"/>
    </location>
</feature>
<feature type="region of interest" description="Disordered" evidence="1">
    <location>
        <begin position="52"/>
        <end position="90"/>
    </location>
</feature>